<reference evidence="3 4" key="1">
    <citation type="submission" date="2024-01" db="EMBL/GenBank/DDBJ databases">
        <title>The genomes of 5 underutilized Papilionoideae crops provide insights into root nodulation and disease resistance.</title>
        <authorList>
            <person name="Yuan L."/>
        </authorList>
    </citation>
    <scope>NUCLEOTIDE SEQUENCE [LARGE SCALE GENOMIC DNA]</scope>
    <source>
        <strain evidence="3">LY-2023</strain>
        <tissue evidence="3">Leaf</tissue>
    </source>
</reference>
<keyword evidence="4" id="KW-1185">Reference proteome</keyword>
<organism evidence="3 4">
    <name type="scientific">Clitoria ternatea</name>
    <name type="common">Butterfly pea</name>
    <dbReference type="NCBI Taxonomy" id="43366"/>
    <lineage>
        <taxon>Eukaryota</taxon>
        <taxon>Viridiplantae</taxon>
        <taxon>Streptophyta</taxon>
        <taxon>Embryophyta</taxon>
        <taxon>Tracheophyta</taxon>
        <taxon>Spermatophyta</taxon>
        <taxon>Magnoliopsida</taxon>
        <taxon>eudicotyledons</taxon>
        <taxon>Gunneridae</taxon>
        <taxon>Pentapetalae</taxon>
        <taxon>rosids</taxon>
        <taxon>fabids</taxon>
        <taxon>Fabales</taxon>
        <taxon>Fabaceae</taxon>
        <taxon>Papilionoideae</taxon>
        <taxon>50 kb inversion clade</taxon>
        <taxon>NPAAA clade</taxon>
        <taxon>indigoferoid/millettioid clade</taxon>
        <taxon>Phaseoleae</taxon>
        <taxon>Clitoria</taxon>
    </lineage>
</organism>
<dbReference type="AlphaFoldDB" id="A0AAN9JNI7"/>
<dbReference type="EMBL" id="JAYKXN010000003">
    <property type="protein sequence ID" value="KAK7302288.1"/>
    <property type="molecule type" value="Genomic_DNA"/>
</dbReference>
<evidence type="ECO:0000313" key="3">
    <source>
        <dbReference type="EMBL" id="KAK7302288.1"/>
    </source>
</evidence>
<keyword evidence="1" id="KW-0175">Coiled coil</keyword>
<comment type="caution">
    <text evidence="3">The sequence shown here is derived from an EMBL/GenBank/DDBJ whole genome shotgun (WGS) entry which is preliminary data.</text>
</comment>
<proteinExistence type="predicted"/>
<accession>A0AAN9JNI7</accession>
<evidence type="ECO:0000256" key="1">
    <source>
        <dbReference type="SAM" id="Coils"/>
    </source>
</evidence>
<feature type="coiled-coil region" evidence="1">
    <location>
        <begin position="4"/>
        <end position="31"/>
    </location>
</feature>
<evidence type="ECO:0000256" key="2">
    <source>
        <dbReference type="SAM" id="MobiDB-lite"/>
    </source>
</evidence>
<evidence type="ECO:0000313" key="4">
    <source>
        <dbReference type="Proteomes" id="UP001359559"/>
    </source>
</evidence>
<name>A0AAN9JNI7_CLITE</name>
<dbReference type="Proteomes" id="UP001359559">
    <property type="component" value="Unassembled WGS sequence"/>
</dbReference>
<sequence length="143" mass="15084">MCRAKLAELKLATAEAKCANLRRQLASMEEAYGLMCMAKREVEERLRKVLNPLTVLNLEGIGPFRVVVNGEIVDLSDSEDEEEATVEDVLGAEAGAEFVIVGGSTLATMPQQTAVDSTSETLPGGAEGEGMPQGEILGATADS</sequence>
<gene>
    <name evidence="3" type="ORF">RJT34_13174</name>
</gene>
<protein>
    <submittedName>
        <fullName evidence="3">Uncharacterized protein</fullName>
    </submittedName>
</protein>
<feature type="region of interest" description="Disordered" evidence="2">
    <location>
        <begin position="113"/>
        <end position="143"/>
    </location>
</feature>